<proteinExistence type="predicted"/>
<evidence type="ECO:0000313" key="2">
    <source>
        <dbReference type="EMBL" id="UXI68190.1"/>
    </source>
</evidence>
<dbReference type="Proteomes" id="UP001064632">
    <property type="component" value="Chromosome"/>
</dbReference>
<dbReference type="Gene3D" id="2.60.40.10">
    <property type="entry name" value="Immunoglobulins"/>
    <property type="match status" value="4"/>
</dbReference>
<name>A0ABY6BEG9_9GAMM</name>
<dbReference type="EMBL" id="CP104694">
    <property type="protein sequence ID" value="UXI68190.1"/>
    <property type="molecule type" value="Genomic_DNA"/>
</dbReference>
<dbReference type="Gene3D" id="2.60.40.1120">
    <property type="entry name" value="Carboxypeptidase-like, regulatory domain"/>
    <property type="match status" value="1"/>
</dbReference>
<dbReference type="Pfam" id="PF13620">
    <property type="entry name" value="CarboxypepD_reg"/>
    <property type="match status" value="1"/>
</dbReference>
<keyword evidence="1" id="KW-0732">Signal</keyword>
<dbReference type="SUPFAM" id="SSF49464">
    <property type="entry name" value="Carboxypeptidase regulatory domain-like"/>
    <property type="match status" value="1"/>
</dbReference>
<organism evidence="2 3">
    <name type="scientific">Tahibacter amnicola</name>
    <dbReference type="NCBI Taxonomy" id="2976241"/>
    <lineage>
        <taxon>Bacteria</taxon>
        <taxon>Pseudomonadati</taxon>
        <taxon>Pseudomonadota</taxon>
        <taxon>Gammaproteobacteria</taxon>
        <taxon>Lysobacterales</taxon>
        <taxon>Rhodanobacteraceae</taxon>
        <taxon>Tahibacter</taxon>
    </lineage>
</organism>
<reference evidence="2" key="1">
    <citation type="submission" date="2022-09" db="EMBL/GenBank/DDBJ databases">
        <title>Tahibacter sp. nov., isolated from a fresh water.</title>
        <authorList>
            <person name="Baek J.H."/>
            <person name="Lee J.K."/>
            <person name="Kim J.M."/>
            <person name="Jeon C.O."/>
        </authorList>
    </citation>
    <scope>NUCLEOTIDE SEQUENCE</scope>
    <source>
        <strain evidence="2">W38</strain>
    </source>
</reference>
<evidence type="ECO:0000313" key="3">
    <source>
        <dbReference type="Proteomes" id="UP001064632"/>
    </source>
</evidence>
<feature type="chain" id="PRO_5045346837" evidence="1">
    <location>
        <begin position="23"/>
        <end position="1362"/>
    </location>
</feature>
<dbReference type="InterPro" id="IPR008969">
    <property type="entry name" value="CarboxyPept-like_regulatory"/>
</dbReference>
<protein>
    <submittedName>
        <fullName evidence="2">Carboxypeptidase-like regulatory domain-containing protein</fullName>
    </submittedName>
</protein>
<dbReference type="InterPro" id="IPR013783">
    <property type="entry name" value="Ig-like_fold"/>
</dbReference>
<gene>
    <name evidence="2" type="ORF">N4264_00620</name>
</gene>
<keyword evidence="3" id="KW-1185">Reference proteome</keyword>
<evidence type="ECO:0000256" key="1">
    <source>
        <dbReference type="SAM" id="SignalP"/>
    </source>
</evidence>
<dbReference type="RefSeq" id="WP_261695152.1">
    <property type="nucleotide sequence ID" value="NZ_CP104694.1"/>
</dbReference>
<feature type="signal peptide" evidence="1">
    <location>
        <begin position="1"/>
        <end position="22"/>
    </location>
</feature>
<accession>A0ABY6BEG9</accession>
<sequence length="1362" mass="142416">MKTSIKLILLTAALGLSAAATGARSPAAASPPPTARAGALDDDLIFAGTFEPVVAGTIDLDSLTPRDGAVLSAGQHYSVGARYTLPAGTGAGAVTLRLDGMNITPESHVTESAIARDSVKPLTAGEHRAELTVGSARVSWTFRAVEGPRIAVFTPSNVSLAAGSPTVITAHFDDAGSPIDPDSIRLSLDDAEVTSQVAVQMTTPGQGTLQYTTGTPLPAGQHTADLSIANRAGAVRRATTVFRVEDAPSYSLEFAQPAPGSTVLEPKVPVRLLAGSNRSDAVSVTLNDQPTAVGSFLEQPRPFDGEVMLQPGENTLTAVAMFADGQSRTTTTTLTYDAPPVVTFTSPQDWAALGPVAATGGVTPGGSTDLTGAVQRPVTITGTLNKPVTGVTINQQQAQLSADGRSFTFERYFLHEGTNLLSANATDSHGRTGTAQITVYVDQTAPLLTVEGPLPGAVTSAVRIDVRGVVNDAVEAGLNAPEPAVKVSANGHTVTATVADRYYLARNVPLEVGSNTVSVTATDVHGNARSQAVTVTRIAAGSRRLTLLSGDRQTGPVKQSLSAPLRIVAIDADGLPLADVPVHFDVLRGAGTIRTVESQPDTPDGVNAARNIAVRTDASGQAKVWLTLGTEAAESGNMVRAWSEDLAEDVVFTATGLRGTPAWVLVSGLSGSQYVSTHSQPVEPLSAVVIDADRNPMTGTPVQFTIEDGDAHFTAQSAAGGSVSADGRQITVTADKNGMASVRPITGAIAGNVHVRAQAIVAGAPFGAADFQLLVLERKDGPTAFSGVVLDHTGAPLPGVRLSISRTSLSTVSNAEGRFRFDDQVPPGKIDLFVDGTAIRQTRRGQTVQYPGLHFETAVIQGQVNQLPHPIYLPPINLGQAQIVGGDSDVTLTIPGLDGFAMRVKAHSVTFPDGSTTGPLVVTPVNGDRLPMVPPGGFGTFGAIAWTIQPTGTRFDPPVEVSMPNLAGMKPGETLPIVQWDHDLATFVPMGRGTVSEDGTRVVSDPGSGITKAGWGGGPPPTPPNCGTNPPAESCRGGQCGPCGPCKQQSQAQGQQCPSCTVNIAKVGKECTTSNYCRRCKGNGSCGPDPARFPETVTGVVTDITFKDANVVIGATPNKAEFSGYEFGNPAPAHPADWEFDIEPYCTPEGKWKFKLTKAEVTGTIIRPATAPYVELTDAMINGHTASTPAGYCTHYNHDEYELRRSASSHYPGGPAGNPDVAAMNAAGMNVGADGKVYDRWEEVLAHENQHYSRFKHYMRHGWADFKRKIDALEAHMYHFPTKEQAKNAQHIKVLFKNAQIELQNDTVARRNAIGGSGDHTPENAFYGCSLGAMAGAFTLLDYLRVTHGCPAVSRPAASCPN</sequence>